<dbReference type="Pfam" id="PF04142">
    <property type="entry name" value="Nuc_sug_transp"/>
    <property type="match status" value="1"/>
</dbReference>
<evidence type="ECO:0000256" key="5">
    <source>
        <dbReference type="ARBA" id="ARBA00023136"/>
    </source>
</evidence>
<keyword evidence="2" id="KW-0762">Sugar transport</keyword>
<dbReference type="Proteomes" id="UP001163046">
    <property type="component" value="Unassembled WGS sequence"/>
</dbReference>
<evidence type="ECO:0000256" key="3">
    <source>
        <dbReference type="ARBA" id="ARBA00022692"/>
    </source>
</evidence>
<keyword evidence="8" id="KW-1185">Reference proteome</keyword>
<dbReference type="OrthoDB" id="5986267at2759"/>
<proteinExistence type="predicted"/>
<keyword evidence="3 6" id="KW-0812">Transmembrane</keyword>
<evidence type="ECO:0000313" key="7">
    <source>
        <dbReference type="EMBL" id="KAJ7370020.1"/>
    </source>
</evidence>
<evidence type="ECO:0000256" key="1">
    <source>
        <dbReference type="ARBA" id="ARBA00004141"/>
    </source>
</evidence>
<dbReference type="InterPro" id="IPR007271">
    <property type="entry name" value="Nuc_sug_transpt"/>
</dbReference>
<name>A0A9X0CNN4_9CNID</name>
<dbReference type="EMBL" id="MU826875">
    <property type="protein sequence ID" value="KAJ7370020.1"/>
    <property type="molecule type" value="Genomic_DNA"/>
</dbReference>
<evidence type="ECO:0000256" key="2">
    <source>
        <dbReference type="ARBA" id="ARBA00022597"/>
    </source>
</evidence>
<evidence type="ECO:0000256" key="4">
    <source>
        <dbReference type="ARBA" id="ARBA00022989"/>
    </source>
</evidence>
<comment type="subcellular location">
    <subcellularLocation>
        <location evidence="1">Membrane</location>
        <topology evidence="1">Multi-pass membrane protein</topology>
    </subcellularLocation>
</comment>
<dbReference type="PANTHER" id="PTHR10231">
    <property type="entry name" value="NUCLEOTIDE-SUGAR TRANSMEMBRANE TRANSPORTER"/>
    <property type="match status" value="1"/>
</dbReference>
<reference evidence="7" key="1">
    <citation type="submission" date="2023-01" db="EMBL/GenBank/DDBJ databases">
        <title>Genome assembly of the deep-sea coral Lophelia pertusa.</title>
        <authorList>
            <person name="Herrera S."/>
            <person name="Cordes E."/>
        </authorList>
    </citation>
    <scope>NUCLEOTIDE SEQUENCE</scope>
    <source>
        <strain evidence="7">USNM1676648</strain>
        <tissue evidence="7">Polyp</tissue>
    </source>
</reference>
<keyword evidence="4 6" id="KW-1133">Transmembrane helix</keyword>
<sequence length="113" mass="12432">MVAGGQLGIKAWSLIILTVQNASLILTLRYTRTLPGDMYFASTAVMITEIVKVFSSMAILLGEKRNIIEWLKFLYSITVGDPLDMAKMLVPACIYTVQNNLLYVAVSNLDAAT</sequence>
<feature type="transmembrane region" description="Helical" evidence="6">
    <location>
        <begin position="12"/>
        <end position="32"/>
    </location>
</feature>
<keyword evidence="2" id="KW-0813">Transport</keyword>
<dbReference type="GO" id="GO:0015165">
    <property type="term" value="F:pyrimidine nucleotide-sugar transmembrane transporter activity"/>
    <property type="evidence" value="ECO:0007669"/>
    <property type="project" value="InterPro"/>
</dbReference>
<evidence type="ECO:0000313" key="8">
    <source>
        <dbReference type="Proteomes" id="UP001163046"/>
    </source>
</evidence>
<keyword evidence="5 6" id="KW-0472">Membrane</keyword>
<organism evidence="7 8">
    <name type="scientific">Desmophyllum pertusum</name>
    <dbReference type="NCBI Taxonomy" id="174260"/>
    <lineage>
        <taxon>Eukaryota</taxon>
        <taxon>Metazoa</taxon>
        <taxon>Cnidaria</taxon>
        <taxon>Anthozoa</taxon>
        <taxon>Hexacorallia</taxon>
        <taxon>Scleractinia</taxon>
        <taxon>Caryophylliina</taxon>
        <taxon>Caryophylliidae</taxon>
        <taxon>Desmophyllum</taxon>
    </lineage>
</organism>
<dbReference type="AlphaFoldDB" id="A0A9X0CNN4"/>
<dbReference type="GO" id="GO:0000139">
    <property type="term" value="C:Golgi membrane"/>
    <property type="evidence" value="ECO:0007669"/>
    <property type="project" value="InterPro"/>
</dbReference>
<comment type="caution">
    <text evidence="7">The sequence shown here is derived from an EMBL/GenBank/DDBJ whole genome shotgun (WGS) entry which is preliminary data.</text>
</comment>
<protein>
    <submittedName>
        <fullName evidence="7">Uncharacterized protein</fullName>
    </submittedName>
</protein>
<feature type="transmembrane region" description="Helical" evidence="6">
    <location>
        <begin position="38"/>
        <end position="62"/>
    </location>
</feature>
<accession>A0A9X0CNN4</accession>
<gene>
    <name evidence="7" type="ORF">OS493_034752</name>
</gene>
<evidence type="ECO:0000256" key="6">
    <source>
        <dbReference type="SAM" id="Phobius"/>
    </source>
</evidence>